<feature type="domain" description="GH3 C-terminal" evidence="4">
    <location>
        <begin position="723"/>
        <end position="828"/>
    </location>
</feature>
<evidence type="ECO:0000313" key="5">
    <source>
        <dbReference type="EMBL" id="WDE96419.1"/>
    </source>
</evidence>
<keyword evidence="6" id="KW-1185">Reference proteome</keyword>
<evidence type="ECO:0000259" key="3">
    <source>
        <dbReference type="Pfam" id="PF23571"/>
    </source>
</evidence>
<evidence type="ECO:0000259" key="4">
    <source>
        <dbReference type="Pfam" id="PF23572"/>
    </source>
</evidence>
<feature type="transmembrane region" description="Helical" evidence="1">
    <location>
        <begin position="7"/>
        <end position="26"/>
    </location>
</feature>
<dbReference type="Pfam" id="PF23572">
    <property type="entry name" value="GH3_C"/>
    <property type="match status" value="1"/>
</dbReference>
<dbReference type="InterPro" id="IPR006694">
    <property type="entry name" value="Fatty_acid_hydroxylase"/>
</dbReference>
<dbReference type="RefSeq" id="WP_274150485.1">
    <property type="nucleotide sequence ID" value="NZ_CP117811.1"/>
</dbReference>
<evidence type="ECO:0000256" key="1">
    <source>
        <dbReference type="SAM" id="Phobius"/>
    </source>
</evidence>
<keyword evidence="1" id="KW-1133">Transmembrane helix</keyword>
<feature type="transmembrane region" description="Helical" evidence="1">
    <location>
        <begin position="32"/>
        <end position="51"/>
    </location>
</feature>
<feature type="transmembrane region" description="Helical" evidence="1">
    <location>
        <begin position="72"/>
        <end position="97"/>
    </location>
</feature>
<dbReference type="EMBL" id="CP117811">
    <property type="protein sequence ID" value="WDE96419.1"/>
    <property type="molecule type" value="Genomic_DNA"/>
</dbReference>
<dbReference type="InterPro" id="IPR055378">
    <property type="entry name" value="GH3_C"/>
</dbReference>
<feature type="domain" description="Fatty acid hydroxylase" evidence="2">
    <location>
        <begin position="116"/>
        <end position="250"/>
    </location>
</feature>
<name>A0ABY7VSY5_9BACT</name>
<feature type="transmembrane region" description="Helical" evidence="1">
    <location>
        <begin position="170"/>
        <end position="196"/>
    </location>
</feature>
<sequence length="846" mass="98287">MRKVSLLNASIYPALMAFSLVLFFALQSMGVSLLLSTYSPVILAALVICLFENFRPYNSTWKPNSAEIKSDATYMLVVQVLLARMLAFSFTWLLLTANFNAPSALWPHYWPVLLQVVIMILLADFLRYWLHRLAHSWQPLWRLHAVHHAPSKLYWFNVNRFHPLEKVTQFLFDALPFILLALDPKVLGLYFVFYAVNGFFQHCNIKVEMGFLNYIISGPQLHRWHHSRKVSESNNNYGNNIIIWDLLFGTWFYPRERQVGELGLLNKNYPQDFAAQMLTPLSDIDKKQLSPMGFIDLLLNFLLRIKMYFIYMIQVKGFLARTANPMKYQIELMKRICHNNANTDYGKKYKFSNIENYEDFQKCVPISDYEDLRPYVEQQDENNTKALIAGKVISYKQSSGTTGKAKYIPVTRESLKFMKISRQITVWFQYKLKPHCFSGHVLPIVSPEIEGFMPSGLPFGSASHQIAGSMPWVVKKKFVLPPEVFEIEDYPIKYYIMTRIALADKSITYLGTANPTTLHKICETFMLNKAQLLQDIDNGGCNYLNELPQKLQSKIRPWLKKDPQRAAELQDLHRAQIFEIWPYLSLINTWTRGSCGISIKALLENAPTELMTCDLGYLASELYGTLVIDPLKGIELPNLNTVFYEFCERDKWESNSPQILLLDQVTEGQFYYVFITTSWGLYRYQMNDIITVTGMYDKTPALHFVQKGRGFTNMTGEKLYESQLIEAMQKLEETYSLQVKFYLMLADEQECFYRLYLEQEEQAPAQSDLMALTNALDQQLQDINLEYKSKRASTRLKPLRLSLLKSGAYEAYKREQLSSGIREGQYKVLLLDYAANNKFPWEEYHV</sequence>
<gene>
    <name evidence="5" type="ORF">PQO03_00360</name>
</gene>
<feature type="domain" description="GH3 middle" evidence="3">
    <location>
        <begin position="639"/>
        <end position="707"/>
    </location>
</feature>
<dbReference type="Pfam" id="PF23571">
    <property type="entry name" value="GH3_M"/>
    <property type="match status" value="1"/>
</dbReference>
<keyword evidence="1" id="KW-0472">Membrane</keyword>
<dbReference type="Pfam" id="PF03321">
    <property type="entry name" value="GH3"/>
    <property type="match status" value="1"/>
</dbReference>
<dbReference type="PANTHER" id="PTHR31901">
    <property type="entry name" value="GH3 DOMAIN-CONTAINING PROTEIN"/>
    <property type="match status" value="1"/>
</dbReference>
<dbReference type="InterPro" id="IPR055377">
    <property type="entry name" value="GH3_M"/>
</dbReference>
<evidence type="ECO:0000259" key="2">
    <source>
        <dbReference type="Pfam" id="PF04116"/>
    </source>
</evidence>
<dbReference type="Pfam" id="PF04116">
    <property type="entry name" value="FA_hydroxylase"/>
    <property type="match status" value="1"/>
</dbReference>
<feature type="transmembrane region" description="Helical" evidence="1">
    <location>
        <begin position="109"/>
        <end position="130"/>
    </location>
</feature>
<dbReference type="InterPro" id="IPR004993">
    <property type="entry name" value="GH3"/>
</dbReference>
<organism evidence="5 6">
    <name type="scientific">Lentisphaera profundi</name>
    <dbReference type="NCBI Taxonomy" id="1658616"/>
    <lineage>
        <taxon>Bacteria</taxon>
        <taxon>Pseudomonadati</taxon>
        <taxon>Lentisphaerota</taxon>
        <taxon>Lentisphaeria</taxon>
        <taxon>Lentisphaerales</taxon>
        <taxon>Lentisphaeraceae</taxon>
        <taxon>Lentisphaera</taxon>
    </lineage>
</organism>
<protein>
    <submittedName>
        <fullName evidence="5">GH3 auxin-responsive promoter family protein</fullName>
    </submittedName>
</protein>
<reference evidence="5 6" key="1">
    <citation type="submission" date="2023-02" db="EMBL/GenBank/DDBJ databases">
        <title>Genome sequence of Lentisphaera profundi SAORIC-696.</title>
        <authorList>
            <person name="Kim e."/>
            <person name="Cho J.-C."/>
            <person name="Choi A."/>
            <person name="Kang I."/>
        </authorList>
    </citation>
    <scope>NUCLEOTIDE SEQUENCE [LARGE SCALE GENOMIC DNA]</scope>
    <source>
        <strain evidence="5 6">SAORIC-696</strain>
    </source>
</reference>
<dbReference type="PANTHER" id="PTHR31901:SF9">
    <property type="entry name" value="GH3 DOMAIN-CONTAINING PROTEIN"/>
    <property type="match status" value="1"/>
</dbReference>
<proteinExistence type="predicted"/>
<dbReference type="Proteomes" id="UP001214250">
    <property type="component" value="Chromosome 1"/>
</dbReference>
<accession>A0ABY7VSY5</accession>
<evidence type="ECO:0000313" key="6">
    <source>
        <dbReference type="Proteomes" id="UP001214250"/>
    </source>
</evidence>
<keyword evidence="1" id="KW-0812">Transmembrane</keyword>